<evidence type="ECO:0000313" key="2">
    <source>
        <dbReference type="Proteomes" id="UP000326582"/>
    </source>
</evidence>
<dbReference type="Proteomes" id="UP000326582">
    <property type="component" value="Chromosome 6"/>
</dbReference>
<evidence type="ECO:0000313" key="1">
    <source>
        <dbReference type="EMBL" id="QFZ29883.1"/>
    </source>
</evidence>
<accession>A0ACD0WQN4</accession>
<organism evidence="1 2">
    <name type="scientific">Clavispora lusitaniae</name>
    <name type="common">Candida lusitaniae</name>
    <dbReference type="NCBI Taxonomy" id="36911"/>
    <lineage>
        <taxon>Eukaryota</taxon>
        <taxon>Fungi</taxon>
        <taxon>Dikarya</taxon>
        <taxon>Ascomycota</taxon>
        <taxon>Saccharomycotina</taxon>
        <taxon>Pichiomycetes</taxon>
        <taxon>Metschnikowiaceae</taxon>
        <taxon>Clavispora</taxon>
    </lineage>
</organism>
<proteinExistence type="predicted"/>
<name>A0ACD0WQN4_CLALS</name>
<gene>
    <name evidence="1" type="ORF">EJF14_60397</name>
</gene>
<reference evidence="2" key="1">
    <citation type="journal article" date="2019" name="MBio">
        <title>Comparative genomics for the elucidation of multidrug resistance (MDR) in Candida lusitaniae.</title>
        <authorList>
            <person name="Kannan A."/>
            <person name="Asner S.A."/>
            <person name="Trachsel E."/>
            <person name="Kelly S."/>
            <person name="Parker J."/>
            <person name="Sanglard D."/>
        </authorList>
    </citation>
    <scope>NUCLEOTIDE SEQUENCE [LARGE SCALE GENOMIC DNA]</scope>
    <source>
        <strain evidence="2">P1</strain>
    </source>
</reference>
<protein>
    <submittedName>
        <fullName evidence="1">Cell polarity protein</fullName>
    </submittedName>
</protein>
<keyword evidence="2" id="KW-1185">Reference proteome</keyword>
<sequence>MYALQTEKFTCQSFLYNLIFSLPFLSSMDIPVYFTSDLTSSERRVSPRWTIGYLKQRLEQITGIECQYMALHHYPNGNSNEYKVIGDKDDSTLAEYNIAPYSRIHVMDLDPNSKLKQLSQVSATQEFQLSEEEYNKRADSVLQWKKQQQLGRFDPAYNDSKKRAQEENEQKAQNIQVGQRCRVINIEGERRGVVKFVGRIPELDKGESVWTGVEFDEPVGKNNGTIGTLRIFDAKPNHGSFVRPKQVEVGDFPELDPFASDEEEL</sequence>
<dbReference type="EMBL" id="CP038489">
    <property type="protein sequence ID" value="QFZ29883.1"/>
    <property type="molecule type" value="Genomic_DNA"/>
</dbReference>